<proteinExistence type="predicted"/>
<accession>Q7XMD2</accession>
<gene>
    <name evidence="2" type="primary">OSJNBb0018A10.3</name>
</gene>
<evidence type="ECO:0000313" key="2">
    <source>
        <dbReference type="EMBL" id="CAE04674.2"/>
    </source>
</evidence>
<protein>
    <submittedName>
        <fullName evidence="2">OSJNBb0018A10.3 protein</fullName>
    </submittedName>
</protein>
<dbReference type="EMBL" id="AL662999">
    <property type="protein sequence ID" value="CAE04674.2"/>
    <property type="molecule type" value="Genomic_DNA"/>
</dbReference>
<dbReference type="AlphaFoldDB" id="Q7XMD2"/>
<organism evidence="2">
    <name type="scientific">Oryza sativa subsp. japonica</name>
    <name type="common">Rice</name>
    <dbReference type="NCBI Taxonomy" id="39947"/>
    <lineage>
        <taxon>Eukaryota</taxon>
        <taxon>Viridiplantae</taxon>
        <taxon>Streptophyta</taxon>
        <taxon>Embryophyta</taxon>
        <taxon>Tracheophyta</taxon>
        <taxon>Spermatophyta</taxon>
        <taxon>Magnoliopsida</taxon>
        <taxon>Liliopsida</taxon>
        <taxon>Poales</taxon>
        <taxon>Poaceae</taxon>
        <taxon>BOP clade</taxon>
        <taxon>Oryzoideae</taxon>
        <taxon>Oryzeae</taxon>
        <taxon>Oryzinae</taxon>
        <taxon>Oryza</taxon>
        <taxon>Oryza sativa</taxon>
    </lineage>
</organism>
<reference evidence="2" key="1">
    <citation type="journal article" date="2002" name="Nature">
        <title>Sequence and analysis of rice chromosome 4.</title>
        <authorList>
            <person name="Feng Q."/>
            <person name="Zhang Y."/>
            <person name="Hao P."/>
            <person name="Wang S."/>
            <person name="Fu G."/>
            <person name="Huang Y."/>
            <person name="Li Y."/>
            <person name="Zhu J."/>
            <person name="Liu Y."/>
            <person name="Hu X."/>
            <person name="Jia P."/>
            <person name="Zhang Y."/>
            <person name="Zhao Q."/>
            <person name="Ying K."/>
            <person name="Yu S."/>
            <person name="Tang Y."/>
            <person name="Weng Q."/>
            <person name="Zhang L."/>
            <person name="Lu Y."/>
            <person name="Mu J."/>
            <person name="Lu Y."/>
            <person name="Zhang L.S."/>
            <person name="Yu Z."/>
            <person name="Fan D."/>
            <person name="Liu X."/>
            <person name="Lu T."/>
            <person name="Li C."/>
            <person name="Wu Y."/>
            <person name="Sun T."/>
            <person name="Lei H."/>
            <person name="Li T."/>
            <person name="Hu H."/>
            <person name="Guan J."/>
            <person name="Wu M."/>
            <person name="Zhang R."/>
            <person name="Zhou B."/>
            <person name="Chen Z."/>
            <person name="Chen L."/>
            <person name="Jin Z."/>
            <person name="Wang R."/>
            <person name="Yin H."/>
            <person name="Cai Z."/>
            <person name="Ren S."/>
            <person name="Lv G."/>
            <person name="Gu W."/>
            <person name="Zhu G."/>
            <person name="Tu Y."/>
            <person name="Jia J."/>
            <person name="Zhang Y."/>
            <person name="Chen J."/>
            <person name="Kang H."/>
            <person name="Chen X."/>
            <person name="Shao C."/>
            <person name="Sun Y."/>
            <person name="Hu Q."/>
            <person name="Zhang X."/>
            <person name="Zhang W."/>
            <person name="Wang L."/>
            <person name="Ding C."/>
            <person name="Sheng H."/>
            <person name="Gu J."/>
            <person name="Chen S."/>
            <person name="Ni L."/>
            <person name="Zhu F."/>
            <person name="Chen W."/>
            <person name="Lan L."/>
            <person name="Lai Y."/>
            <person name="Cheng Z."/>
            <person name="Gu M."/>
            <person name="Jiang J."/>
            <person name="Li J."/>
            <person name="Hong G."/>
            <person name="Xue Y."/>
            <person name="Han B."/>
        </authorList>
    </citation>
    <scope>NUCLEOTIDE SEQUENCE [LARGE SCALE GENOMIC DNA]</scope>
</reference>
<evidence type="ECO:0000256" key="1">
    <source>
        <dbReference type="SAM" id="MobiDB-lite"/>
    </source>
</evidence>
<name>Q7XMD2_ORYSJ</name>
<feature type="region of interest" description="Disordered" evidence="1">
    <location>
        <begin position="1"/>
        <end position="22"/>
    </location>
</feature>
<sequence length="233" mass="24872">MAAWRRAAVGEGERRKGRHRWGGGGWGGAAALGAWLGGTEAGGGAWGRERWPAATEAVGAKEVAAGVGDLVAAPNTARRCPSADEDDDAWVVLSLALFSPTPELKFFSVGDVSKRPLKRPVYKNRLFSHAGLLRDECRCCPSGVPHQVGLNVHLQSAVGDWRTSVTHPNISIQGVIFSLAILGDLLPLERMSHRRGRRFTNGCDGVGMPTENLGFTVLGLRGDGRSKGWSGRL</sequence>